<name>A0A087B678_9BIFI</name>
<evidence type="ECO:0000313" key="2">
    <source>
        <dbReference type="Proteomes" id="UP000029052"/>
    </source>
</evidence>
<dbReference type="EMBL" id="JGZB01000013">
    <property type="protein sequence ID" value="KFI66528.1"/>
    <property type="molecule type" value="Genomic_DNA"/>
</dbReference>
<proteinExistence type="predicted"/>
<protein>
    <submittedName>
        <fullName evidence="1">Uncharacterized protein</fullName>
    </submittedName>
</protein>
<gene>
    <name evidence="1" type="ORF">BMAGN_1436</name>
</gene>
<evidence type="ECO:0000313" key="1">
    <source>
        <dbReference type="EMBL" id="KFI66528.1"/>
    </source>
</evidence>
<sequence length="104" mass="11785">MRIYNIAEYLSALTPDMVDNTELYFVTDADDYSCDGGRVYDSRREALEDLYSMAVNDPTDYIGCEYSVFSMAFDVHHGTAWGDDEIACYRVESDGSTVYWGPSI</sequence>
<dbReference type="Proteomes" id="UP000029052">
    <property type="component" value="Unassembled WGS sequence"/>
</dbReference>
<dbReference type="RefSeq" id="WP_022860321.1">
    <property type="nucleotide sequence ID" value="NZ_JGZB01000013.1"/>
</dbReference>
<accession>A0A087B678</accession>
<organism evidence="1 2">
    <name type="scientific">Bifidobacterium magnum</name>
    <dbReference type="NCBI Taxonomy" id="1692"/>
    <lineage>
        <taxon>Bacteria</taxon>
        <taxon>Bacillati</taxon>
        <taxon>Actinomycetota</taxon>
        <taxon>Actinomycetes</taxon>
        <taxon>Bifidobacteriales</taxon>
        <taxon>Bifidobacteriaceae</taxon>
        <taxon>Bifidobacterium</taxon>
    </lineage>
</organism>
<reference evidence="1 2" key="1">
    <citation type="submission" date="2014-03" db="EMBL/GenBank/DDBJ databases">
        <title>Genomics of Bifidobacteria.</title>
        <authorList>
            <person name="Ventura M."/>
            <person name="Milani C."/>
            <person name="Lugli G.A."/>
        </authorList>
    </citation>
    <scope>NUCLEOTIDE SEQUENCE [LARGE SCALE GENOMIC DNA]</scope>
    <source>
        <strain evidence="1 2">LMG 11591</strain>
    </source>
</reference>
<dbReference type="AlphaFoldDB" id="A0A087B678"/>
<keyword evidence="2" id="KW-1185">Reference proteome</keyword>
<comment type="caution">
    <text evidence="1">The sequence shown here is derived from an EMBL/GenBank/DDBJ whole genome shotgun (WGS) entry which is preliminary data.</text>
</comment>